<reference evidence="1 2" key="1">
    <citation type="journal article" date="2021" name="Genome Biol. Evol.">
        <title>Complete Genome Sequencing of a Novel Gloeobacter Species from a Waterfall Cave in Mexico.</title>
        <authorList>
            <person name="Saw J.H."/>
            <person name="Cardona T."/>
            <person name="Montejano G."/>
        </authorList>
    </citation>
    <scope>NUCLEOTIDE SEQUENCE [LARGE SCALE GENOMIC DNA]</scope>
    <source>
        <strain evidence="1">MG652769</strain>
    </source>
</reference>
<dbReference type="RefSeq" id="WP_230841058.1">
    <property type="nucleotide sequence ID" value="NZ_CP063845.1"/>
</dbReference>
<protein>
    <submittedName>
        <fullName evidence="1">Calcium-binding protein</fullName>
    </submittedName>
</protein>
<organism evidence="1 2">
    <name type="scientific">Gloeobacter morelensis MG652769</name>
    <dbReference type="NCBI Taxonomy" id="2781736"/>
    <lineage>
        <taxon>Bacteria</taxon>
        <taxon>Bacillati</taxon>
        <taxon>Cyanobacteriota</taxon>
        <taxon>Cyanophyceae</taxon>
        <taxon>Gloeobacterales</taxon>
        <taxon>Gloeobacteraceae</taxon>
        <taxon>Gloeobacter</taxon>
        <taxon>Gloeobacter morelensis</taxon>
    </lineage>
</organism>
<evidence type="ECO:0000313" key="2">
    <source>
        <dbReference type="Proteomes" id="UP001054846"/>
    </source>
</evidence>
<accession>A0ABY3PK88</accession>
<gene>
    <name evidence="1" type="ORF">ISF26_19885</name>
</gene>
<dbReference type="EMBL" id="CP063845">
    <property type="protein sequence ID" value="UFP93999.1"/>
    <property type="molecule type" value="Genomic_DNA"/>
</dbReference>
<dbReference type="Proteomes" id="UP001054846">
    <property type="component" value="Chromosome"/>
</dbReference>
<proteinExistence type="predicted"/>
<name>A0ABY3PK88_9CYAN</name>
<sequence>MRILFCIPHYFNPEGGGRHGSLKRDPRPRLEALEACIGALHQLFGRGQGMIDIHHRRLLAANRTMVHDIDIVLCTTGDHHLLAHLPLPPHLFAHHATACEPLRLGFECQAVLRDAFERYDYCCYLEDDLVLHDPWFFAKLAWFNAQSEPVNVLLPNRYEVANRGPIHKVYVDGDLAPRVTAPWQNIEGQPPIVCQSLGATVHLERTLNPHSGCSFLSREQMRRWVNAPHFLDGDTSFVGPLESAATLGILKTFNVYKPGRDTPSFLEVQHSGTAFLDLVGRQVHLSVKSAGGPP</sequence>
<keyword evidence="2" id="KW-1185">Reference proteome</keyword>
<evidence type="ECO:0000313" key="1">
    <source>
        <dbReference type="EMBL" id="UFP93999.1"/>
    </source>
</evidence>